<dbReference type="GO" id="GO:0004497">
    <property type="term" value="F:monooxygenase activity"/>
    <property type="evidence" value="ECO:0007669"/>
    <property type="project" value="InterPro"/>
</dbReference>
<dbReference type="AlphaFoldDB" id="A0AB39TWT4"/>
<evidence type="ECO:0000256" key="1">
    <source>
        <dbReference type="ARBA" id="ARBA00010617"/>
    </source>
</evidence>
<feature type="region of interest" description="Disordered" evidence="2">
    <location>
        <begin position="463"/>
        <end position="485"/>
    </location>
</feature>
<sequence length="502" mass="54019">MTTPFPGDAALTPPPGCPAHGRPAIDPIGPGGLRRLYGPEAETDPAGLNEKLRAEYGEVAPVLLHGDHRAWLVLGHAANITVMRTPSLFSRDSRRWTAFRNNEIPPDSPLMPVVAWQPICVFADGEEHRRLRDALLDGLNGFDRRGIRRHVRRFTTDLVQVVGRTGRAELITQFAEHLPMLVMTKLLGMPDEYGPQLVDAARDLMKGTETAVASNEYVVAGLRRTIAIKRADPGDDLTSRLLAHPAGLTDDEVMEHLRVVLLAANETTVNLIADSLKMVLTDPRFRAHLSGGQMTLGEALDQVLWDSPPMSLVAGRWATTDTELGGQQIKAGDLLLLGLAAGNVDPVVRPDLATPLYGNRSHLSFGAGPHECPGQDIGRHVAEAGIDILLTLLPDVRLAVPEEELVWTSAWISRHLVALPVEFTPREIEPDPQSVAEDEARERAAAEAAAAVAAAATAVAAEPGDAGGAAGADRPAGAPRPAAAVPAQRRSWWDVLTGFFRR</sequence>
<evidence type="ECO:0000256" key="2">
    <source>
        <dbReference type="SAM" id="MobiDB-lite"/>
    </source>
</evidence>
<dbReference type="GO" id="GO:0005506">
    <property type="term" value="F:iron ion binding"/>
    <property type="evidence" value="ECO:0007669"/>
    <property type="project" value="InterPro"/>
</dbReference>
<dbReference type="PROSITE" id="PS00086">
    <property type="entry name" value="CYTOCHROME_P450"/>
    <property type="match status" value="1"/>
</dbReference>
<dbReference type="GO" id="GO:0016705">
    <property type="term" value="F:oxidoreductase activity, acting on paired donors, with incorporation or reduction of molecular oxygen"/>
    <property type="evidence" value="ECO:0007669"/>
    <property type="project" value="InterPro"/>
</dbReference>
<dbReference type="EMBL" id="CP163445">
    <property type="protein sequence ID" value="XDQ83570.1"/>
    <property type="molecule type" value="Genomic_DNA"/>
</dbReference>
<organism evidence="3">
    <name type="scientific">Streptomyces sp. Y1</name>
    <dbReference type="NCBI Taxonomy" id="3238634"/>
    <lineage>
        <taxon>Bacteria</taxon>
        <taxon>Bacillati</taxon>
        <taxon>Actinomycetota</taxon>
        <taxon>Actinomycetes</taxon>
        <taxon>Kitasatosporales</taxon>
        <taxon>Streptomycetaceae</taxon>
        <taxon>Streptomyces</taxon>
    </lineage>
</organism>
<feature type="compositionally biased region" description="Low complexity" evidence="2">
    <location>
        <begin position="471"/>
        <end position="485"/>
    </location>
</feature>
<dbReference type="InterPro" id="IPR017972">
    <property type="entry name" value="Cyt_P450_CS"/>
</dbReference>
<gene>
    <name evidence="3" type="ORF">AB2U05_36225</name>
</gene>
<reference evidence="3" key="1">
    <citation type="submission" date="2024-07" db="EMBL/GenBank/DDBJ databases">
        <authorList>
            <person name="Yu S.T."/>
        </authorList>
    </citation>
    <scope>NUCLEOTIDE SEQUENCE</scope>
    <source>
        <strain evidence="3">Y1</strain>
    </source>
</reference>
<dbReference type="CDD" id="cd20623">
    <property type="entry name" value="CYP_unk"/>
    <property type="match status" value="1"/>
</dbReference>
<dbReference type="InterPro" id="IPR036396">
    <property type="entry name" value="Cyt_P450_sf"/>
</dbReference>
<comment type="similarity">
    <text evidence="1">Belongs to the cytochrome P450 family.</text>
</comment>
<dbReference type="PANTHER" id="PTHR46696:SF1">
    <property type="entry name" value="CYTOCHROME P450 YJIB-RELATED"/>
    <property type="match status" value="1"/>
</dbReference>
<proteinExistence type="inferred from homology"/>
<accession>A0AB39TWT4</accession>
<dbReference type="RefSeq" id="WP_045699961.1">
    <property type="nucleotide sequence ID" value="NZ_CP163445.1"/>
</dbReference>
<dbReference type="InterPro" id="IPR002397">
    <property type="entry name" value="Cyt_P450_B"/>
</dbReference>
<feature type="region of interest" description="Disordered" evidence="2">
    <location>
        <begin position="1"/>
        <end position="42"/>
    </location>
</feature>
<name>A0AB39TWT4_9ACTN</name>
<dbReference type="Gene3D" id="1.10.630.10">
    <property type="entry name" value="Cytochrome P450"/>
    <property type="match status" value="1"/>
</dbReference>
<dbReference type="SUPFAM" id="SSF48264">
    <property type="entry name" value="Cytochrome P450"/>
    <property type="match status" value="1"/>
</dbReference>
<dbReference type="GO" id="GO:0020037">
    <property type="term" value="F:heme binding"/>
    <property type="evidence" value="ECO:0007669"/>
    <property type="project" value="InterPro"/>
</dbReference>
<dbReference type="PRINTS" id="PR00359">
    <property type="entry name" value="BP450"/>
</dbReference>
<protein>
    <submittedName>
        <fullName evidence="3">Cytochrome P450</fullName>
    </submittedName>
</protein>
<dbReference type="PANTHER" id="PTHR46696">
    <property type="entry name" value="P450, PUTATIVE (EUROFUNG)-RELATED"/>
    <property type="match status" value="1"/>
</dbReference>
<evidence type="ECO:0000313" key="3">
    <source>
        <dbReference type="EMBL" id="XDQ83570.1"/>
    </source>
</evidence>